<dbReference type="PROSITE" id="PS50835">
    <property type="entry name" value="IG_LIKE"/>
    <property type="match status" value="1"/>
</dbReference>
<organism evidence="2 3">
    <name type="scientific">Eumeta variegata</name>
    <name type="common">Bagworm moth</name>
    <name type="synonym">Eumeta japonica</name>
    <dbReference type="NCBI Taxonomy" id="151549"/>
    <lineage>
        <taxon>Eukaryota</taxon>
        <taxon>Metazoa</taxon>
        <taxon>Ecdysozoa</taxon>
        <taxon>Arthropoda</taxon>
        <taxon>Hexapoda</taxon>
        <taxon>Insecta</taxon>
        <taxon>Pterygota</taxon>
        <taxon>Neoptera</taxon>
        <taxon>Endopterygota</taxon>
        <taxon>Lepidoptera</taxon>
        <taxon>Glossata</taxon>
        <taxon>Ditrysia</taxon>
        <taxon>Tineoidea</taxon>
        <taxon>Psychidae</taxon>
        <taxon>Oiketicinae</taxon>
        <taxon>Eumeta</taxon>
    </lineage>
</organism>
<dbReference type="InterPro" id="IPR013783">
    <property type="entry name" value="Ig-like_fold"/>
</dbReference>
<dbReference type="Proteomes" id="UP000299102">
    <property type="component" value="Unassembled WGS sequence"/>
</dbReference>
<feature type="domain" description="Ig-like" evidence="1">
    <location>
        <begin position="16"/>
        <end position="75"/>
    </location>
</feature>
<keyword evidence="3" id="KW-1185">Reference proteome</keyword>
<accession>A0A4C1X9P6</accession>
<dbReference type="InterPro" id="IPR007110">
    <property type="entry name" value="Ig-like_dom"/>
</dbReference>
<dbReference type="Pfam" id="PF13927">
    <property type="entry name" value="Ig_3"/>
    <property type="match status" value="1"/>
</dbReference>
<dbReference type="SUPFAM" id="SSF48726">
    <property type="entry name" value="Immunoglobulin"/>
    <property type="match status" value="1"/>
</dbReference>
<protein>
    <submittedName>
        <fullName evidence="2">Lachesin</fullName>
    </submittedName>
</protein>
<dbReference type="AlphaFoldDB" id="A0A4C1X9P6"/>
<evidence type="ECO:0000259" key="1">
    <source>
        <dbReference type="PROSITE" id="PS50835"/>
    </source>
</evidence>
<evidence type="ECO:0000313" key="2">
    <source>
        <dbReference type="EMBL" id="GBP59612.1"/>
    </source>
</evidence>
<dbReference type="EMBL" id="BGZK01000765">
    <property type="protein sequence ID" value="GBP59612.1"/>
    <property type="molecule type" value="Genomic_DNA"/>
</dbReference>
<dbReference type="STRING" id="151549.A0A4C1X9P6"/>
<dbReference type="OrthoDB" id="10012075at2759"/>
<reference evidence="2 3" key="1">
    <citation type="journal article" date="2019" name="Commun. Biol.">
        <title>The bagworm genome reveals a unique fibroin gene that provides high tensile strength.</title>
        <authorList>
            <person name="Kono N."/>
            <person name="Nakamura H."/>
            <person name="Ohtoshi R."/>
            <person name="Tomita M."/>
            <person name="Numata K."/>
            <person name="Arakawa K."/>
        </authorList>
    </citation>
    <scope>NUCLEOTIDE SEQUENCE [LARGE SCALE GENOMIC DNA]</scope>
</reference>
<name>A0A4C1X9P6_EUMVA</name>
<gene>
    <name evidence="2" type="primary">Lac</name>
    <name evidence="2" type="ORF">EVAR_44830_1</name>
</gene>
<dbReference type="InterPro" id="IPR036179">
    <property type="entry name" value="Ig-like_dom_sf"/>
</dbReference>
<evidence type="ECO:0000313" key="3">
    <source>
        <dbReference type="Proteomes" id="UP000299102"/>
    </source>
</evidence>
<proteinExistence type="predicted"/>
<sequence length="75" mass="8254">MHKAARTGHLSVVIPPDIVDTATEGSAAREGGSIRLSCIATGVPSPSVLWRRDKHRPIVFRHEGGRERKGERHHL</sequence>
<dbReference type="Gene3D" id="2.60.40.10">
    <property type="entry name" value="Immunoglobulins"/>
    <property type="match status" value="1"/>
</dbReference>
<comment type="caution">
    <text evidence="2">The sequence shown here is derived from an EMBL/GenBank/DDBJ whole genome shotgun (WGS) entry which is preliminary data.</text>
</comment>